<dbReference type="EMBL" id="CP133647">
    <property type="protein sequence ID" value="WNH01146.1"/>
    <property type="molecule type" value="Genomic_DNA"/>
</dbReference>
<reference evidence="1 2" key="1">
    <citation type="journal article" date="2023" name="Access Microbiol">
        <title>The genome of a steinernematid-associated Pseudomonas piscis bacterium encodes the biosynthesis of insect toxins.</title>
        <authorList>
            <person name="Awori R.M."/>
            <person name="Hendre P."/>
            <person name="Amugune N.O."/>
        </authorList>
    </citation>
    <scope>NUCLEOTIDE SEQUENCE [LARGE SCALE GENOMIC DNA]</scope>
    <source>
        <strain evidence="1 2">97</strain>
    </source>
</reference>
<evidence type="ECO:0000313" key="2">
    <source>
        <dbReference type="Proteomes" id="UP001300348"/>
    </source>
</evidence>
<proteinExistence type="predicted"/>
<sequence length="115" mass="13638">MMIKLSQEQVGKFIDAEDEVYITKVRKQVQSEHAELIGDESEHSLHKRLKAAYLDLISMEFKEEKLIRSYLHFAAFNRNFHDSPEIKNMLKAGDNPEQQYRDYLLALDNLMKRKH</sequence>
<dbReference type="Proteomes" id="UP001300348">
    <property type="component" value="Chromosome"/>
</dbReference>
<protein>
    <submittedName>
        <fullName evidence="1">Uncharacterized protein</fullName>
    </submittedName>
</protein>
<organism evidence="1 2">
    <name type="scientific">Xenorhabdus griffiniae</name>
    <dbReference type="NCBI Taxonomy" id="351672"/>
    <lineage>
        <taxon>Bacteria</taxon>
        <taxon>Pseudomonadati</taxon>
        <taxon>Pseudomonadota</taxon>
        <taxon>Gammaproteobacteria</taxon>
        <taxon>Enterobacterales</taxon>
        <taxon>Morganellaceae</taxon>
        <taxon>Xenorhabdus</taxon>
    </lineage>
</organism>
<dbReference type="RefSeq" id="WP_228011602.1">
    <property type="nucleotide sequence ID" value="NZ_CAWPOC010000014.1"/>
</dbReference>
<name>A0ABY9XEW6_9GAMM</name>
<evidence type="ECO:0000313" key="1">
    <source>
        <dbReference type="EMBL" id="WNH01146.1"/>
    </source>
</evidence>
<gene>
    <name evidence="1" type="ORF">QL112_015040</name>
</gene>
<accession>A0ABY9XEW6</accession>
<keyword evidence="2" id="KW-1185">Reference proteome</keyword>
<dbReference type="GeneID" id="88856899"/>